<dbReference type="InterPro" id="IPR023058">
    <property type="entry name" value="PPIase_PpiC_CS"/>
</dbReference>
<dbReference type="Pfam" id="PF00639">
    <property type="entry name" value="Rotamase"/>
    <property type="match status" value="1"/>
</dbReference>
<evidence type="ECO:0000256" key="1">
    <source>
        <dbReference type="ARBA" id="ARBA00000971"/>
    </source>
</evidence>
<dbReference type="InterPro" id="IPR050245">
    <property type="entry name" value="PrsA_foldase"/>
</dbReference>
<dbReference type="InterPro" id="IPR027304">
    <property type="entry name" value="Trigger_fact/SurA_dom_sf"/>
</dbReference>
<dbReference type="PANTHER" id="PTHR47245">
    <property type="entry name" value="PEPTIDYLPROLYL ISOMERASE"/>
    <property type="match status" value="1"/>
</dbReference>
<dbReference type="Pfam" id="PF13624">
    <property type="entry name" value="SurA_N_3"/>
    <property type="match status" value="1"/>
</dbReference>
<comment type="catalytic activity">
    <reaction evidence="1">
        <text>[protein]-peptidylproline (omega=180) = [protein]-peptidylproline (omega=0)</text>
        <dbReference type="Rhea" id="RHEA:16237"/>
        <dbReference type="Rhea" id="RHEA-COMP:10747"/>
        <dbReference type="Rhea" id="RHEA-COMP:10748"/>
        <dbReference type="ChEBI" id="CHEBI:83833"/>
        <dbReference type="ChEBI" id="CHEBI:83834"/>
        <dbReference type="EC" id="5.2.1.8"/>
    </reaction>
</comment>
<evidence type="ECO:0000313" key="8">
    <source>
        <dbReference type="EMBL" id="MEL5989246.1"/>
    </source>
</evidence>
<sequence>MKKRMIWAIAIIFVLVVGSGVYYATAKTGYVAKVGDTKITQQQLNNVLNKQYGSAALETLIQDQVITLEAEKQKVTASDAEVDAQYKKVETQYGGADALESALESNNMSKSDFKANLKTYVLASKMIEKDLDTSDKTLKAYLKENQSTFDTAAQVKASHILVEKKATATKIKKELDAGGDFAKLAKKYSTDTATKSKGGDLGYFTKSEMVEEFATQAFNMKKGDISDPIKTDYGYHIIKVTGTVDAKTAKYEDVKDKVKEAYIEAQISAQYSSWLTEKMADYDITNTLSK</sequence>
<dbReference type="RefSeq" id="WP_121177571.1">
    <property type="nucleotide sequence ID" value="NZ_JBCEWA010000010.1"/>
</dbReference>
<keyword evidence="9" id="KW-1185">Reference proteome</keyword>
<dbReference type="InterPro" id="IPR046357">
    <property type="entry name" value="PPIase_dom_sf"/>
</dbReference>
<dbReference type="PROSITE" id="PS01096">
    <property type="entry name" value="PPIC_PPIASE_1"/>
    <property type="match status" value="1"/>
</dbReference>
<accession>A0ABU9LR00</accession>
<organism evidence="8 9">
    <name type="scientific">Kurthia gibsonii</name>
    <dbReference type="NCBI Taxonomy" id="33946"/>
    <lineage>
        <taxon>Bacteria</taxon>
        <taxon>Bacillati</taxon>
        <taxon>Bacillota</taxon>
        <taxon>Bacilli</taxon>
        <taxon>Bacillales</taxon>
        <taxon>Caryophanaceae</taxon>
        <taxon>Kurthia</taxon>
    </lineage>
</organism>
<dbReference type="Gene3D" id="1.10.4030.10">
    <property type="entry name" value="Porin chaperone SurA, peptide-binding domain"/>
    <property type="match status" value="1"/>
</dbReference>
<evidence type="ECO:0000256" key="4">
    <source>
        <dbReference type="ARBA" id="ARBA00023110"/>
    </source>
</evidence>
<evidence type="ECO:0000256" key="3">
    <source>
        <dbReference type="ARBA" id="ARBA00022729"/>
    </source>
</evidence>
<dbReference type="Gene3D" id="3.10.50.40">
    <property type="match status" value="1"/>
</dbReference>
<reference evidence="8 9" key="1">
    <citation type="submission" date="2024-04" db="EMBL/GenBank/DDBJ databases">
        <authorList>
            <person name="Wu Y.S."/>
            <person name="Zhang L."/>
        </authorList>
    </citation>
    <scope>NUCLEOTIDE SEQUENCE [LARGE SCALE GENOMIC DNA]</scope>
    <source>
        <strain evidence="8 9">KG-01</strain>
    </source>
</reference>
<keyword evidence="3" id="KW-0732">Signal</keyword>
<dbReference type="GO" id="GO:0003755">
    <property type="term" value="F:peptidyl-prolyl cis-trans isomerase activity"/>
    <property type="evidence" value="ECO:0007669"/>
    <property type="project" value="UniProtKB-EC"/>
</dbReference>
<dbReference type="EMBL" id="JBCEWA010000010">
    <property type="protein sequence ID" value="MEL5989246.1"/>
    <property type="molecule type" value="Genomic_DNA"/>
</dbReference>
<dbReference type="EC" id="5.2.1.8" evidence="2"/>
<dbReference type="PANTHER" id="PTHR47245:SF1">
    <property type="entry name" value="FOLDASE PROTEIN PRSA"/>
    <property type="match status" value="1"/>
</dbReference>
<evidence type="ECO:0000256" key="6">
    <source>
        <dbReference type="PROSITE-ProRule" id="PRU00278"/>
    </source>
</evidence>
<protein>
    <recommendedName>
        <fullName evidence="2">peptidylprolyl isomerase</fullName>
        <ecNumber evidence="2">5.2.1.8</ecNumber>
    </recommendedName>
</protein>
<dbReference type="PROSITE" id="PS50198">
    <property type="entry name" value="PPIC_PPIASE_2"/>
    <property type="match status" value="1"/>
</dbReference>
<evidence type="ECO:0000313" key="9">
    <source>
        <dbReference type="Proteomes" id="UP001398420"/>
    </source>
</evidence>
<dbReference type="SUPFAM" id="SSF54534">
    <property type="entry name" value="FKBP-like"/>
    <property type="match status" value="1"/>
</dbReference>
<dbReference type="SUPFAM" id="SSF109998">
    <property type="entry name" value="Triger factor/SurA peptide-binding domain-like"/>
    <property type="match status" value="1"/>
</dbReference>
<evidence type="ECO:0000256" key="2">
    <source>
        <dbReference type="ARBA" id="ARBA00013194"/>
    </source>
</evidence>
<keyword evidence="5 6" id="KW-0413">Isomerase</keyword>
<proteinExistence type="predicted"/>
<gene>
    <name evidence="8" type="ORF">AAF454_12605</name>
</gene>
<feature type="domain" description="PpiC" evidence="7">
    <location>
        <begin position="152"/>
        <end position="242"/>
    </location>
</feature>
<dbReference type="Proteomes" id="UP001398420">
    <property type="component" value="Unassembled WGS sequence"/>
</dbReference>
<dbReference type="InterPro" id="IPR000297">
    <property type="entry name" value="PPIase_PpiC"/>
</dbReference>
<keyword evidence="4 6" id="KW-0697">Rotamase</keyword>
<evidence type="ECO:0000256" key="5">
    <source>
        <dbReference type="ARBA" id="ARBA00023235"/>
    </source>
</evidence>
<comment type="caution">
    <text evidence="8">The sequence shown here is derived from an EMBL/GenBank/DDBJ whole genome shotgun (WGS) entry which is preliminary data.</text>
</comment>
<evidence type="ECO:0000259" key="7">
    <source>
        <dbReference type="PROSITE" id="PS50198"/>
    </source>
</evidence>
<name>A0ABU9LR00_9BACL</name>